<evidence type="ECO:0000256" key="1">
    <source>
        <dbReference type="SAM" id="Phobius"/>
    </source>
</evidence>
<keyword evidence="1" id="KW-0472">Membrane</keyword>
<protein>
    <submittedName>
        <fullName evidence="2">Uncharacterized protein</fullName>
    </submittedName>
</protein>
<proteinExistence type="predicted"/>
<keyword evidence="1" id="KW-0812">Transmembrane</keyword>
<accession>A0ABW7EUC1</accession>
<dbReference type="Proteomes" id="UP001606300">
    <property type="component" value="Unassembled WGS sequence"/>
</dbReference>
<feature type="transmembrane region" description="Helical" evidence="1">
    <location>
        <begin position="26"/>
        <end position="51"/>
    </location>
</feature>
<reference evidence="2 3" key="1">
    <citation type="submission" date="2024-09" db="EMBL/GenBank/DDBJ databases">
        <title>Novel species of the genus Pelomonas and Roseateles isolated from streams.</title>
        <authorList>
            <person name="Lu H."/>
        </authorList>
    </citation>
    <scope>NUCLEOTIDE SEQUENCE [LARGE SCALE GENOMIC DNA]</scope>
    <source>
        <strain evidence="2 3">DC23W</strain>
    </source>
</reference>
<gene>
    <name evidence="2" type="ORF">ACG02S_22730</name>
</gene>
<feature type="transmembrane region" description="Helical" evidence="1">
    <location>
        <begin position="254"/>
        <end position="275"/>
    </location>
</feature>
<feature type="transmembrane region" description="Helical" evidence="1">
    <location>
        <begin position="164"/>
        <end position="185"/>
    </location>
</feature>
<evidence type="ECO:0000313" key="3">
    <source>
        <dbReference type="Proteomes" id="UP001606300"/>
    </source>
</evidence>
<feature type="transmembrane region" description="Helical" evidence="1">
    <location>
        <begin position="111"/>
        <end position="130"/>
    </location>
</feature>
<feature type="transmembrane region" description="Helical" evidence="1">
    <location>
        <begin position="191"/>
        <end position="208"/>
    </location>
</feature>
<name>A0ABW7EUC1_9BURK</name>
<sequence length="456" mass="48281">MNPAARQTPYYAAARRLGAALPWPDLPFVTCGLPAAGSLLVLIAAGLAILAPRHVGIAFPLLWGQALLLAYGANRSAAVAHERLLPWERRVAPLGSREVVRGWLLSRLGQLGGLGAAGPLALGVVLDAHAGEVQTLPGVAALLAASLCGGLVLGLGWCGRAPRWLVVPAAGVLALLLRPSGVEAVVRGEPLVSLLVIGAAGLAGAALVRADALRVVASPLPRPRLPARWRRNWLTNWLFHWRSLPMRNAAGEPLVRHTVAAAVGFFFQSQVLLIAHRMGWLAWGQPFGDVVTVACGGLCLFILATAAALHLSAPSLHWRHRLAPRGLTTRRWVRQLVWGSLLTYAPAGLLMLTIWLRRDPAVDAGFWASVLGDLMLTSSVALWSRGCSDGLLDNLRRLLGAALAAVAMLCGLNALGLTPQRGAVWLMVQAGLVGVMTILALRAWARRDINALACNG</sequence>
<comment type="caution">
    <text evidence="2">The sequence shown here is derived from an EMBL/GenBank/DDBJ whole genome shotgun (WGS) entry which is preliminary data.</text>
</comment>
<dbReference type="EMBL" id="JBIGHY010000011">
    <property type="protein sequence ID" value="MFG6416717.1"/>
    <property type="molecule type" value="Genomic_DNA"/>
</dbReference>
<keyword evidence="3" id="KW-1185">Reference proteome</keyword>
<feature type="transmembrane region" description="Helical" evidence="1">
    <location>
        <begin position="398"/>
        <end position="417"/>
    </location>
</feature>
<feature type="transmembrane region" description="Helical" evidence="1">
    <location>
        <begin position="423"/>
        <end position="441"/>
    </location>
</feature>
<dbReference type="RefSeq" id="WP_394472783.1">
    <property type="nucleotide sequence ID" value="NZ_JBIGHY010000011.1"/>
</dbReference>
<feature type="transmembrane region" description="Helical" evidence="1">
    <location>
        <begin position="136"/>
        <end position="157"/>
    </location>
</feature>
<feature type="transmembrane region" description="Helical" evidence="1">
    <location>
        <begin position="332"/>
        <end position="354"/>
    </location>
</feature>
<organism evidence="2 3">
    <name type="scientific">Pelomonas dachongensis</name>
    <dbReference type="NCBI Taxonomy" id="3299029"/>
    <lineage>
        <taxon>Bacteria</taxon>
        <taxon>Pseudomonadati</taxon>
        <taxon>Pseudomonadota</taxon>
        <taxon>Betaproteobacteria</taxon>
        <taxon>Burkholderiales</taxon>
        <taxon>Sphaerotilaceae</taxon>
        <taxon>Roseateles</taxon>
    </lineage>
</organism>
<feature type="transmembrane region" description="Helical" evidence="1">
    <location>
        <begin position="287"/>
        <end position="311"/>
    </location>
</feature>
<evidence type="ECO:0000313" key="2">
    <source>
        <dbReference type="EMBL" id="MFG6416717.1"/>
    </source>
</evidence>
<feature type="transmembrane region" description="Helical" evidence="1">
    <location>
        <begin position="366"/>
        <end position="386"/>
    </location>
</feature>
<keyword evidence="1" id="KW-1133">Transmembrane helix</keyword>